<dbReference type="InParanoid" id="B3RK26"/>
<dbReference type="eggNOG" id="ENOG502QQWS">
    <property type="taxonomic scope" value="Eukaryota"/>
</dbReference>
<dbReference type="AlphaFoldDB" id="B3RK26"/>
<evidence type="ECO:0000259" key="4">
    <source>
        <dbReference type="Pfam" id="PF14916"/>
    </source>
</evidence>
<feature type="region of interest" description="Disordered" evidence="3">
    <location>
        <begin position="276"/>
        <end position="313"/>
    </location>
</feature>
<feature type="compositionally biased region" description="Polar residues" evidence="3">
    <location>
        <begin position="217"/>
        <end position="226"/>
    </location>
</feature>
<feature type="coiled-coil region" evidence="2">
    <location>
        <begin position="18"/>
        <end position="52"/>
    </location>
</feature>
<feature type="compositionally biased region" description="Low complexity" evidence="3">
    <location>
        <begin position="288"/>
        <end position="304"/>
    </location>
</feature>
<feature type="coiled-coil region" evidence="2">
    <location>
        <begin position="80"/>
        <end position="128"/>
    </location>
</feature>
<dbReference type="OrthoDB" id="10034392at2759"/>
<dbReference type="GeneID" id="6749779"/>
<evidence type="ECO:0000256" key="2">
    <source>
        <dbReference type="SAM" id="Coils"/>
    </source>
</evidence>
<accession>B3RK26</accession>
<reference evidence="5 6" key="1">
    <citation type="journal article" date="2008" name="Nature">
        <title>The Trichoplax genome and the nature of placozoans.</title>
        <authorList>
            <person name="Srivastava M."/>
            <person name="Begovic E."/>
            <person name="Chapman J."/>
            <person name="Putnam N.H."/>
            <person name="Hellsten U."/>
            <person name="Kawashima T."/>
            <person name="Kuo A."/>
            <person name="Mitros T."/>
            <person name="Salamov A."/>
            <person name="Carpenter M.L."/>
            <person name="Signorovitch A.Y."/>
            <person name="Moreno M.A."/>
            <person name="Kamm K."/>
            <person name="Grimwood J."/>
            <person name="Schmutz J."/>
            <person name="Shapiro H."/>
            <person name="Grigoriev I.V."/>
            <person name="Buss L.W."/>
            <person name="Schierwater B."/>
            <person name="Dellaporta S.L."/>
            <person name="Rokhsar D.S."/>
        </authorList>
    </citation>
    <scope>NUCLEOTIDE SEQUENCE [LARGE SCALE GENOMIC DNA]</scope>
    <source>
        <strain evidence="5 6">Grell-BS-1999</strain>
    </source>
</reference>
<dbReference type="Proteomes" id="UP000009022">
    <property type="component" value="Unassembled WGS sequence"/>
</dbReference>
<dbReference type="InterPro" id="IPR039496">
    <property type="entry name" value="CCDC92/74_N"/>
</dbReference>
<gene>
    <name evidence="5" type="ORF">TRIADDRAFT_51599</name>
</gene>
<evidence type="ECO:0000256" key="3">
    <source>
        <dbReference type="SAM" id="MobiDB-lite"/>
    </source>
</evidence>
<dbReference type="KEGG" id="tad:TRIADDRAFT_51599"/>
<dbReference type="EMBL" id="DS985241">
    <property type="protein sequence ID" value="EDV29363.1"/>
    <property type="molecule type" value="Genomic_DNA"/>
</dbReference>
<dbReference type="PANTHER" id="PTHR14882">
    <property type="entry name" value="COILED-COIL DOMAIN-CONTAINING 74A"/>
    <property type="match status" value="1"/>
</dbReference>
<dbReference type="CTD" id="6749779"/>
<dbReference type="Pfam" id="PF14916">
    <property type="entry name" value="CCDC92"/>
    <property type="match status" value="1"/>
</dbReference>
<dbReference type="OMA" id="HQVEETH"/>
<proteinExistence type="predicted"/>
<evidence type="ECO:0000313" key="5">
    <source>
        <dbReference type="EMBL" id="EDV29363.1"/>
    </source>
</evidence>
<dbReference type="RefSeq" id="XP_002108565.1">
    <property type="nucleotide sequence ID" value="XM_002108529.1"/>
</dbReference>
<keyword evidence="1 2" id="KW-0175">Coiled coil</keyword>
<evidence type="ECO:0000313" key="6">
    <source>
        <dbReference type="Proteomes" id="UP000009022"/>
    </source>
</evidence>
<dbReference type="FunCoup" id="B3RK26">
    <property type="interactions" value="450"/>
</dbReference>
<keyword evidence="6" id="KW-1185">Reference proteome</keyword>
<name>B3RK26_TRIAD</name>
<protein>
    <recommendedName>
        <fullName evidence="4">CCDC92/74 N-terminal domain-containing protein</fullName>
    </recommendedName>
</protein>
<feature type="domain" description="CCDC92/74 N-terminal" evidence="4">
    <location>
        <begin position="14"/>
        <end position="55"/>
    </location>
</feature>
<sequence>MSHPTSKKLPSTTIHYLQEEHTKTLKSLHEEIEKLQKKCSDLTLELALKTNTENENNLNVAKLCESRNRSSGTYRIRNQLKDLGGENDQLRSQNNQLSQDIANRDCMIEEFKNRLHQVEETHQEAIKMKDDKLMQQCKELDLRKKLIAQLNTQLIQVSNQVVNYQPANRPIISPSPPASGAPRSSSGRMRTIRKTTSSPQFVMIDHHGNSRGDITANGIQRTPNSSSDHKSGPYNSGGLRKTNPKNSSRRLSGDYHDQNFIIYDDHSGDVRVNKTTVLPPISNDTNCSGRQSSPSKRSSIGSGSVNNNHKKTSIQNNDIGTVIVNPLAVNNATWDKTIQSPTNSKS</sequence>
<evidence type="ECO:0000256" key="1">
    <source>
        <dbReference type="ARBA" id="ARBA00023054"/>
    </source>
</evidence>
<dbReference type="PANTHER" id="PTHR14882:SF1">
    <property type="entry name" value="CCDC92 DOMAIN-CONTAINING PROTEIN"/>
    <property type="match status" value="1"/>
</dbReference>
<dbReference type="InterPro" id="IPR040370">
    <property type="entry name" value="CCDC74A/CCDC74B/CCDC92"/>
</dbReference>
<dbReference type="PhylomeDB" id="B3RK26"/>
<dbReference type="HOGENOM" id="CLU_802491_0_0_1"/>
<organism evidence="5 6">
    <name type="scientific">Trichoplax adhaerens</name>
    <name type="common">Trichoplax reptans</name>
    <dbReference type="NCBI Taxonomy" id="10228"/>
    <lineage>
        <taxon>Eukaryota</taxon>
        <taxon>Metazoa</taxon>
        <taxon>Placozoa</taxon>
        <taxon>Uniplacotomia</taxon>
        <taxon>Trichoplacea</taxon>
        <taxon>Trichoplacidae</taxon>
        <taxon>Trichoplax</taxon>
    </lineage>
</organism>
<dbReference type="STRING" id="10228.B3RK26"/>
<feature type="region of interest" description="Disordered" evidence="3">
    <location>
        <begin position="168"/>
        <end position="253"/>
    </location>
</feature>